<keyword evidence="4" id="KW-1185">Reference proteome</keyword>
<dbReference type="OrthoDB" id="516822at2"/>
<evidence type="ECO:0000256" key="1">
    <source>
        <dbReference type="ARBA" id="ARBA00008791"/>
    </source>
</evidence>
<dbReference type="PRINTS" id="PR01438">
    <property type="entry name" value="UNVRSLSTRESS"/>
</dbReference>
<organism evidence="3 4">
    <name type="scientific">Aliterella atlantica CENA595</name>
    <dbReference type="NCBI Taxonomy" id="1618023"/>
    <lineage>
        <taxon>Bacteria</taxon>
        <taxon>Bacillati</taxon>
        <taxon>Cyanobacteriota</taxon>
        <taxon>Cyanophyceae</taxon>
        <taxon>Chroococcidiopsidales</taxon>
        <taxon>Aliterellaceae</taxon>
        <taxon>Aliterella</taxon>
    </lineage>
</organism>
<name>A0A0D8ZR87_9CYAN</name>
<dbReference type="InterPro" id="IPR006016">
    <property type="entry name" value="UspA"/>
</dbReference>
<dbReference type="Proteomes" id="UP000032452">
    <property type="component" value="Unassembled WGS sequence"/>
</dbReference>
<reference evidence="3 4" key="1">
    <citation type="submission" date="2015-02" db="EMBL/GenBank/DDBJ databases">
        <title>Draft genome of a novel marine cyanobacterium (Chroococcales) isolated from South Atlantic Ocean.</title>
        <authorList>
            <person name="Rigonato J."/>
            <person name="Alvarenga D.O."/>
            <person name="Branco L.H."/>
            <person name="Varani A.M."/>
            <person name="Brandini F.P."/>
            <person name="Fiore M.F."/>
        </authorList>
    </citation>
    <scope>NUCLEOTIDE SEQUENCE [LARGE SCALE GENOMIC DNA]</scope>
    <source>
        <strain evidence="3 4">CENA595</strain>
    </source>
</reference>
<comment type="caution">
    <text evidence="3">The sequence shown here is derived from an EMBL/GenBank/DDBJ whole genome shotgun (WGS) entry which is preliminary data.</text>
</comment>
<dbReference type="Gene3D" id="3.40.50.620">
    <property type="entry name" value="HUPs"/>
    <property type="match status" value="1"/>
</dbReference>
<evidence type="ECO:0000313" key="4">
    <source>
        <dbReference type="Proteomes" id="UP000032452"/>
    </source>
</evidence>
<dbReference type="PATRIC" id="fig|1618023.3.peg.5323"/>
<dbReference type="CDD" id="cd00293">
    <property type="entry name" value="USP-like"/>
    <property type="match status" value="1"/>
</dbReference>
<dbReference type="STRING" id="1618023.UH38_14650"/>
<comment type="similarity">
    <text evidence="1">Belongs to the universal stress protein A family.</text>
</comment>
<gene>
    <name evidence="3" type="ORF">UH38_14650</name>
</gene>
<sequence>MFQKILVAIDTSEIGKQVFESAITLAKATNASLMLLHVLSSEEEGSPYMPIIFSGMGYAGGDKIIENYRQEWEAFAQQGLELLKSRQQAATQAGVQAEYTQRPGTPGKTICDFAQSWEADTIVIGRRGHSGMSELFLGSVSNYVLHHATCFVLVVQ</sequence>
<dbReference type="SUPFAM" id="SSF52402">
    <property type="entry name" value="Adenine nucleotide alpha hydrolases-like"/>
    <property type="match status" value="1"/>
</dbReference>
<accession>A0A0D8ZR87</accession>
<dbReference type="InterPro" id="IPR006015">
    <property type="entry name" value="Universal_stress_UspA"/>
</dbReference>
<dbReference type="InterPro" id="IPR014729">
    <property type="entry name" value="Rossmann-like_a/b/a_fold"/>
</dbReference>
<dbReference type="AlphaFoldDB" id="A0A0D8ZR87"/>
<proteinExistence type="inferred from homology"/>
<evidence type="ECO:0000259" key="2">
    <source>
        <dbReference type="Pfam" id="PF00582"/>
    </source>
</evidence>
<evidence type="ECO:0000313" key="3">
    <source>
        <dbReference type="EMBL" id="KJH71029.1"/>
    </source>
</evidence>
<dbReference type="PANTHER" id="PTHR46268:SF8">
    <property type="entry name" value="UNIVERSAL STRESS PROTEIN SLL1388"/>
    <property type="match status" value="1"/>
</dbReference>
<dbReference type="PANTHER" id="PTHR46268">
    <property type="entry name" value="STRESS RESPONSE PROTEIN NHAX"/>
    <property type="match status" value="1"/>
</dbReference>
<dbReference type="EMBL" id="JYON01000015">
    <property type="protein sequence ID" value="KJH71029.1"/>
    <property type="molecule type" value="Genomic_DNA"/>
</dbReference>
<protein>
    <recommendedName>
        <fullName evidence="2">UspA domain-containing protein</fullName>
    </recommendedName>
</protein>
<dbReference type="RefSeq" id="WP_045055412.1">
    <property type="nucleotide sequence ID" value="NZ_CAWMDP010000060.1"/>
</dbReference>
<feature type="domain" description="UspA" evidence="2">
    <location>
        <begin position="1"/>
        <end position="155"/>
    </location>
</feature>
<dbReference type="Pfam" id="PF00582">
    <property type="entry name" value="Usp"/>
    <property type="match status" value="1"/>
</dbReference>